<dbReference type="EMBL" id="NIZW01000002">
    <property type="protein sequence ID" value="PHQ36752.1"/>
    <property type="molecule type" value="Genomic_DNA"/>
</dbReference>
<dbReference type="PANTHER" id="PTHR36836:SF1">
    <property type="entry name" value="COLANIC ACID BIOSYNTHESIS PROTEIN WCAK"/>
    <property type="match status" value="1"/>
</dbReference>
<evidence type="ECO:0000259" key="1">
    <source>
        <dbReference type="Pfam" id="PF04230"/>
    </source>
</evidence>
<accession>A0A2G1WCI4</accession>
<dbReference type="GeneID" id="90607643"/>
<dbReference type="RefSeq" id="WP_099259658.1">
    <property type="nucleotide sequence ID" value="NZ_NIZW01000002.1"/>
</dbReference>
<keyword evidence="3" id="KW-1185">Reference proteome</keyword>
<dbReference type="Pfam" id="PF04230">
    <property type="entry name" value="PS_pyruv_trans"/>
    <property type="match status" value="1"/>
</dbReference>
<dbReference type="PANTHER" id="PTHR36836">
    <property type="entry name" value="COLANIC ACID BIOSYNTHESIS PROTEIN WCAK"/>
    <property type="match status" value="1"/>
</dbReference>
<comment type="caution">
    <text evidence="2">The sequence shown here is derived from an EMBL/GenBank/DDBJ whole genome shotgun (WGS) entry which is preliminary data.</text>
</comment>
<protein>
    <recommendedName>
        <fullName evidence="1">Polysaccharide pyruvyl transferase domain-containing protein</fullName>
    </recommendedName>
</protein>
<name>A0A2G1WCI4_9BACT</name>
<dbReference type="AlphaFoldDB" id="A0A2G1WCI4"/>
<dbReference type="Proteomes" id="UP000225740">
    <property type="component" value="Unassembled WGS sequence"/>
</dbReference>
<gene>
    <name evidence="2" type="ORF">CEE69_05275</name>
</gene>
<sequence length="420" mass="46747">MSDRILFVGNGSYQNRGCEAIVRGTLEILRNTNSFRDFEFDSGIYADYETLQAQQKEESDHGVSHFGLRVAKPRFSADWFADQANRRLGTNVAGVHSPLQRRLAKAVVALELGGDNYSLDYGVPGHFLEMDNFIQSKNVPVAIWGASIGPFSDSPDFESQMKRHLSQLTGVFVRESFSADYLKSIGVEANVRQVADPAFLLKPTAPSEQIQELVKDDPIGVNLSPLVAKKFRSSSKMPWEITPADLEVFIGFCVDFLYKLLRETDASIVLVPHVMSKHVGSDDLFLMERILEKVTASDRERITLIPPTLNAAQSKWIIGKCRVFVGARTHSTIASIGSGVPTLSLGYSLKARGLNQDVFDTQDWCIPSADLTIDTLISYCKRLLSNEQDLRTHLRDRVPQIREASMSAGGHLAQLLQREI</sequence>
<dbReference type="OrthoDB" id="1814359at2"/>
<feature type="domain" description="Polysaccharide pyruvyl transferase" evidence="1">
    <location>
        <begin position="15"/>
        <end position="348"/>
    </location>
</feature>
<reference evidence="2 3" key="1">
    <citation type="submission" date="2017-06" db="EMBL/GenBank/DDBJ databases">
        <title>Description of Rhodopirellula bahusiensis sp. nov.</title>
        <authorList>
            <person name="Kizina J."/>
            <person name="Harder J."/>
        </authorList>
    </citation>
    <scope>NUCLEOTIDE SEQUENCE [LARGE SCALE GENOMIC DNA]</scope>
    <source>
        <strain evidence="2 3">SWK21</strain>
    </source>
</reference>
<evidence type="ECO:0000313" key="2">
    <source>
        <dbReference type="EMBL" id="PHQ36752.1"/>
    </source>
</evidence>
<organism evidence="2 3">
    <name type="scientific">Rhodopirellula bahusiensis</name>
    <dbReference type="NCBI Taxonomy" id="2014065"/>
    <lineage>
        <taxon>Bacteria</taxon>
        <taxon>Pseudomonadati</taxon>
        <taxon>Planctomycetota</taxon>
        <taxon>Planctomycetia</taxon>
        <taxon>Pirellulales</taxon>
        <taxon>Pirellulaceae</taxon>
        <taxon>Rhodopirellula</taxon>
    </lineage>
</organism>
<proteinExistence type="predicted"/>
<dbReference type="InterPro" id="IPR007345">
    <property type="entry name" value="Polysacch_pyruvyl_Trfase"/>
</dbReference>
<evidence type="ECO:0000313" key="3">
    <source>
        <dbReference type="Proteomes" id="UP000225740"/>
    </source>
</evidence>